<organism evidence="7 8">
    <name type="scientific">Tursiops truncatus</name>
    <name type="common">Atlantic bottle-nosed dolphin</name>
    <name type="synonym">Delphinus truncatus</name>
    <dbReference type="NCBI Taxonomy" id="9739"/>
    <lineage>
        <taxon>Eukaryota</taxon>
        <taxon>Metazoa</taxon>
        <taxon>Chordata</taxon>
        <taxon>Craniata</taxon>
        <taxon>Vertebrata</taxon>
        <taxon>Euteleostomi</taxon>
        <taxon>Mammalia</taxon>
        <taxon>Eutheria</taxon>
        <taxon>Laurasiatheria</taxon>
        <taxon>Artiodactyla</taxon>
        <taxon>Whippomorpha</taxon>
        <taxon>Cetacea</taxon>
        <taxon>Odontoceti</taxon>
        <taxon>Delphinidae</taxon>
        <taxon>Tursiops</taxon>
    </lineage>
</organism>
<dbReference type="Pfam" id="PF12926">
    <property type="entry name" value="MOZART2"/>
    <property type="match status" value="1"/>
</dbReference>
<protein>
    <submittedName>
        <fullName evidence="8">Mitotic-spindle organizing protein 2B isoform X1</fullName>
    </submittedName>
</protein>
<dbReference type="Proteomes" id="UP000245320">
    <property type="component" value="Chromosome 13"/>
</dbReference>
<evidence type="ECO:0000256" key="2">
    <source>
        <dbReference type="ARBA" id="ARBA00004300"/>
    </source>
</evidence>
<dbReference type="GO" id="GO:0005813">
    <property type="term" value="C:centrosome"/>
    <property type="evidence" value="ECO:0007669"/>
    <property type="project" value="UniProtKB-SubCell"/>
</dbReference>
<accession>A0A6J3PSY5</accession>
<dbReference type="AlphaFoldDB" id="A0A6J3PSY5"/>
<dbReference type="PANTHER" id="PTHR28578">
    <property type="entry name" value="MITOTIC-SPINDLE ORGANIZING PROTEIN 2A-RELATED"/>
    <property type="match status" value="1"/>
</dbReference>
<keyword evidence="5" id="KW-0206">Cytoskeleton</keyword>
<evidence type="ECO:0000313" key="7">
    <source>
        <dbReference type="Proteomes" id="UP000245320"/>
    </source>
</evidence>
<comment type="subcellular location">
    <subcellularLocation>
        <location evidence="2">Cytoplasm</location>
        <location evidence="2">Cytoskeleton</location>
        <location evidence="2">Microtubule organizing center</location>
        <location evidence="2">Centrosome</location>
    </subcellularLocation>
    <subcellularLocation>
        <location evidence="1">Cytoplasm</location>
        <location evidence="1">Cytoskeleton</location>
        <location evidence="1">Spindle</location>
    </subcellularLocation>
</comment>
<dbReference type="GO" id="GO:0005819">
    <property type="term" value="C:spindle"/>
    <property type="evidence" value="ECO:0007669"/>
    <property type="project" value="UniProtKB-SubCell"/>
</dbReference>
<keyword evidence="4" id="KW-0963">Cytoplasm</keyword>
<proteinExistence type="inferred from homology"/>
<name>A0A6J3PSY5_TURTR</name>
<dbReference type="PANTHER" id="PTHR28578:SF2">
    <property type="entry name" value="MITOTIC-SPINDLE ORGANIZING PROTEIN 2"/>
    <property type="match status" value="1"/>
</dbReference>
<reference evidence="8" key="1">
    <citation type="submission" date="2025-08" db="UniProtKB">
        <authorList>
            <consortium name="RefSeq"/>
        </authorList>
    </citation>
    <scope>IDENTIFICATION</scope>
    <source>
        <tissue evidence="8">Spleen</tissue>
    </source>
</reference>
<sequence length="169" mass="18549">MAAPGAGPGPGPPPGLEAALQKLALRRKKVLSAEEMELFELAQAAGGAMDPDVFKEKQRQRCPWRRPDAARTRCPGRIQPEDAPPAQRHQAAQGGRAGEEPHAEQHLSKRICTGPPQAASLSDRLLLLLVINLFENLRVCSRCLLLPFEYIKAQRFRISSVCWSSSCFS</sequence>
<feature type="compositionally biased region" description="Low complexity" evidence="6">
    <location>
        <begin position="84"/>
        <end position="94"/>
    </location>
</feature>
<feature type="compositionally biased region" description="Basic and acidic residues" evidence="6">
    <location>
        <begin position="97"/>
        <end position="107"/>
    </location>
</feature>
<evidence type="ECO:0000256" key="6">
    <source>
        <dbReference type="SAM" id="MobiDB-lite"/>
    </source>
</evidence>
<evidence type="ECO:0000256" key="3">
    <source>
        <dbReference type="ARBA" id="ARBA00007286"/>
    </source>
</evidence>
<feature type="region of interest" description="Disordered" evidence="6">
    <location>
        <begin position="49"/>
        <end position="108"/>
    </location>
</feature>
<dbReference type="RefSeq" id="XP_033693294.1">
    <property type="nucleotide sequence ID" value="XM_033837403.1"/>
</dbReference>
<evidence type="ECO:0000256" key="5">
    <source>
        <dbReference type="ARBA" id="ARBA00023212"/>
    </source>
</evidence>
<keyword evidence="7" id="KW-1185">Reference proteome</keyword>
<gene>
    <name evidence="8" type="primary">MZT2B</name>
</gene>
<evidence type="ECO:0000313" key="8">
    <source>
        <dbReference type="RefSeq" id="XP_033693294.1"/>
    </source>
</evidence>
<evidence type="ECO:0000256" key="1">
    <source>
        <dbReference type="ARBA" id="ARBA00004186"/>
    </source>
</evidence>
<feature type="compositionally biased region" description="Basic and acidic residues" evidence="6">
    <location>
        <begin position="52"/>
        <end position="71"/>
    </location>
</feature>
<evidence type="ECO:0000256" key="4">
    <source>
        <dbReference type="ARBA" id="ARBA00022490"/>
    </source>
</evidence>
<dbReference type="InterPro" id="IPR024332">
    <property type="entry name" value="MOZART2"/>
</dbReference>
<comment type="similarity">
    <text evidence="3">Belongs to the MOZART2 family.</text>
</comment>